<feature type="compositionally biased region" description="Pro residues" evidence="1">
    <location>
        <begin position="627"/>
        <end position="684"/>
    </location>
</feature>
<feature type="region of interest" description="Disordered" evidence="1">
    <location>
        <begin position="160"/>
        <end position="179"/>
    </location>
</feature>
<feature type="compositionally biased region" description="Pro residues" evidence="1">
    <location>
        <begin position="218"/>
        <end position="232"/>
    </location>
</feature>
<feature type="compositionally biased region" description="Pro residues" evidence="1">
    <location>
        <begin position="579"/>
        <end position="616"/>
    </location>
</feature>
<feature type="region of interest" description="Disordered" evidence="1">
    <location>
        <begin position="970"/>
        <end position="1005"/>
    </location>
</feature>
<proteinExistence type="predicted"/>
<feature type="region of interest" description="Disordered" evidence="1">
    <location>
        <begin position="1081"/>
        <end position="1102"/>
    </location>
</feature>
<name>A0A4U5ULM4_COLLU</name>
<feature type="compositionally biased region" description="Low complexity" evidence="1">
    <location>
        <begin position="73"/>
        <end position="102"/>
    </location>
</feature>
<feature type="compositionally biased region" description="Basic residues" evidence="1">
    <location>
        <begin position="256"/>
        <end position="267"/>
    </location>
</feature>
<feature type="region of interest" description="Disordered" evidence="1">
    <location>
        <begin position="1245"/>
        <end position="1280"/>
    </location>
</feature>
<feature type="compositionally biased region" description="Low complexity" evidence="1">
    <location>
        <begin position="1249"/>
        <end position="1280"/>
    </location>
</feature>
<feature type="compositionally biased region" description="Low complexity" evidence="1">
    <location>
        <begin position="617"/>
        <end position="626"/>
    </location>
</feature>
<dbReference type="AlphaFoldDB" id="A0A4U5ULM4"/>
<evidence type="ECO:0000256" key="1">
    <source>
        <dbReference type="SAM" id="MobiDB-lite"/>
    </source>
</evidence>
<feature type="compositionally biased region" description="Low complexity" evidence="1">
    <location>
        <begin position="980"/>
        <end position="989"/>
    </location>
</feature>
<feature type="compositionally biased region" description="Basic and acidic residues" evidence="1">
    <location>
        <begin position="377"/>
        <end position="387"/>
    </location>
</feature>
<feature type="region of interest" description="Disordered" evidence="1">
    <location>
        <begin position="570"/>
        <end position="864"/>
    </location>
</feature>
<feature type="compositionally biased region" description="Low complexity" evidence="1">
    <location>
        <begin position="318"/>
        <end position="332"/>
    </location>
</feature>
<feature type="compositionally biased region" description="Low complexity" evidence="1">
    <location>
        <begin position="349"/>
        <end position="363"/>
    </location>
</feature>
<feature type="compositionally biased region" description="Polar residues" evidence="1">
    <location>
        <begin position="838"/>
        <end position="861"/>
    </location>
</feature>
<protein>
    <submittedName>
        <fullName evidence="2">Zonadhesin</fullName>
    </submittedName>
</protein>
<feature type="compositionally biased region" description="Polar residues" evidence="1">
    <location>
        <begin position="364"/>
        <end position="376"/>
    </location>
</feature>
<evidence type="ECO:0000313" key="3">
    <source>
        <dbReference type="Proteomes" id="UP000298787"/>
    </source>
</evidence>
<evidence type="ECO:0000313" key="2">
    <source>
        <dbReference type="EMBL" id="TKS75288.1"/>
    </source>
</evidence>
<dbReference type="STRING" id="240159.A0A4U5ULM4"/>
<dbReference type="EMBL" id="CM014086">
    <property type="protein sequence ID" value="TKS75288.1"/>
    <property type="molecule type" value="Genomic_DNA"/>
</dbReference>
<feature type="compositionally biased region" description="Pro residues" evidence="1">
    <location>
        <begin position="695"/>
        <end position="833"/>
    </location>
</feature>
<feature type="region of interest" description="Disordered" evidence="1">
    <location>
        <begin position="185"/>
        <end position="399"/>
    </location>
</feature>
<keyword evidence="3" id="KW-1185">Reference proteome</keyword>
<gene>
    <name evidence="2" type="ORF">D9C73_010553</name>
</gene>
<reference evidence="2 3" key="1">
    <citation type="submission" date="2019-01" db="EMBL/GenBank/DDBJ databases">
        <title>Genome Assembly of Collichthys lucidus.</title>
        <authorList>
            <person name="Cai M."/>
            <person name="Xiao S."/>
        </authorList>
    </citation>
    <scope>NUCLEOTIDE SEQUENCE [LARGE SCALE GENOMIC DNA]</scope>
    <source>
        <strain evidence="2">JT15FE1705JMU</strain>
        <tissue evidence="2">Muscle</tissue>
    </source>
</reference>
<feature type="compositionally biased region" description="Polar residues" evidence="1">
    <location>
        <begin position="124"/>
        <end position="136"/>
    </location>
</feature>
<organism evidence="2 3">
    <name type="scientific">Collichthys lucidus</name>
    <name type="common">Big head croaker</name>
    <name type="synonym">Sciaena lucida</name>
    <dbReference type="NCBI Taxonomy" id="240159"/>
    <lineage>
        <taxon>Eukaryota</taxon>
        <taxon>Metazoa</taxon>
        <taxon>Chordata</taxon>
        <taxon>Craniata</taxon>
        <taxon>Vertebrata</taxon>
        <taxon>Euteleostomi</taxon>
        <taxon>Actinopterygii</taxon>
        <taxon>Neopterygii</taxon>
        <taxon>Teleostei</taxon>
        <taxon>Neoteleostei</taxon>
        <taxon>Acanthomorphata</taxon>
        <taxon>Eupercaria</taxon>
        <taxon>Sciaenidae</taxon>
        <taxon>Collichthys</taxon>
    </lineage>
</organism>
<feature type="compositionally biased region" description="Polar residues" evidence="1">
    <location>
        <begin position="295"/>
        <end position="317"/>
    </location>
</feature>
<feature type="compositionally biased region" description="Low complexity" evidence="1">
    <location>
        <begin position="388"/>
        <end position="399"/>
    </location>
</feature>
<accession>A0A4U5ULM4</accession>
<feature type="compositionally biased region" description="Polar residues" evidence="1">
    <location>
        <begin position="333"/>
        <end position="348"/>
    </location>
</feature>
<sequence>MAWGGRLEVQGEKIQVELGDQRLELLVWVHVLDQGDGGFLPPITPSPSTIPTTSMPLTATITTTTFITTISRSSTASSSSSSSSSSAQQTTSSSSTVSSASTNHADTNPPTHAKDSSPPADVVTPQQPEPLTSQSKPVAAGPASHKRRLRHVLGLTAAGSPISHISRSPPAPPSTIIRQNRPLRSPASISHLSPPTHIPHLPDPAREPRLVAPASGLPAPPESSHPGPPASHPRPSGHRSSKTSLGFISTPLIWQGRKRPIRGRRPTATRAPSSPVAHVTKPPGQPADRKFTARPTYSTQRSVESTHALQTKNTTHVSDSATHTTARSHASAQPTSQHNSTPQPVSNMETPSTTPDSESPPESGVSNASRGGSSPWQRRDETLDAKEPSSAVGAAPVASSSSLLSSLSSALSNRKNKPVVPQWLLPSTSRENQTVAMGNWTSPLEPLGDEYSSGLEPFVYDMTELSEVDSDFSLYDFDAAYSLDEPGTIPPAFFNSDAKNQPSFNRSDPHDGFHPITYPLTASDGGSDMFSDFHDDWETLGSGVGAGSEFPLMHSHDRLPETVPSIISSQTHTTTVPQTPTPPPTVPQTPTPPPTVPQTPTPPPTVPQTPTPPPTVPQTHTTTVPQTPTPPPTVPQTPTPPPTVPQTPTPPPTVPQTPTPPPTVPQTPTPPPTVPQTPTPPPTVPQTHTTTVPQTPTPPPTVPQTPTPPPTIPQTPTPPPTVPQTPTPPPTVPQTPTPPPTVPQTPTPPPTIPQTPTPPPSVPQTLTPPPTVPQTPTPPPTVPQTPTPPPTVPQTPTPPPTVPQTPTPPPTVPQTPTPPPTVPQTPTPPPTVPQTPTAAQTNHSVPNNTSSGGQTQREVSSTQTFTEQLETFQASLRLSSLLFTQPARSVLPAEALTPVNPGLSVHRSDITGSDVQLALTVSSYSSTDASPVSPPSVHPEVSSMLDVRHLLLPLITLSLSLPAVSTSTPFTSSHADGVTSPPFSSLLSSPPLPSSSQQAEQRLPGADGVVESAPVLESEAVSVHPSVVSSLSSNLQRHFVVTRVGAASVLSRPLFSKSSTESQMPVIDGALLPEYHVLPPEESSNILSEPSTSRSPYPEGDQLLDTRSRLHSVFLESSFNQIEPTPSGPSGVDLALSSVVLAADTPSKRSQRCSCRTLTWVVYESRPVNPSATIFPSLTAAGIWASERTLALLQSNSDGTPRLSAISSLSSHPFIPTQSPLSRNSDLSLTVSSETRHAAAVTQAMQETAASSSSPSPVLENSLLLAQASSSGSQQHMPPA</sequence>
<dbReference type="Proteomes" id="UP000298787">
    <property type="component" value="Chromosome 9"/>
</dbReference>
<feature type="compositionally biased region" description="Polar residues" evidence="1">
    <location>
        <begin position="1082"/>
        <end position="1095"/>
    </location>
</feature>
<feature type="compositionally biased region" description="Low complexity" evidence="1">
    <location>
        <begin position="685"/>
        <end position="694"/>
    </location>
</feature>
<feature type="region of interest" description="Disordered" evidence="1">
    <location>
        <begin position="73"/>
        <end position="146"/>
    </location>
</feature>